<gene>
    <name evidence="5" type="ORF">EDC03_0908</name>
</gene>
<dbReference type="PANTHER" id="PTHR10357">
    <property type="entry name" value="ALPHA-AMYLASE FAMILY MEMBER"/>
    <property type="match status" value="1"/>
</dbReference>
<dbReference type="OrthoDB" id="9802433at2"/>
<feature type="domain" description="Glycosyl hydrolase family 13 catalytic" evidence="4">
    <location>
        <begin position="140"/>
        <end position="545"/>
    </location>
</feature>
<evidence type="ECO:0000256" key="1">
    <source>
        <dbReference type="ARBA" id="ARBA00022801"/>
    </source>
</evidence>
<organism evidence="5 6">
    <name type="scientific">Pseudokineococcus lusitanus</name>
    <dbReference type="NCBI Taxonomy" id="763993"/>
    <lineage>
        <taxon>Bacteria</taxon>
        <taxon>Bacillati</taxon>
        <taxon>Actinomycetota</taxon>
        <taxon>Actinomycetes</taxon>
        <taxon>Kineosporiales</taxon>
        <taxon>Kineosporiaceae</taxon>
        <taxon>Pseudokineococcus</taxon>
    </lineage>
</organism>
<comment type="caution">
    <text evidence="5">The sequence shown here is derived from an EMBL/GenBank/DDBJ whole genome shotgun (WGS) entry which is preliminary data.</text>
</comment>
<sequence>MTHELSAPHHDGSARCVGTSSPALGERVPVRVLVPDAADGSAWGGEVHLRQLRDGEPLLRAAEPDGRDPGGTWFAVEVEARNPVTSYRFLLSGRDGAGRPAHRWLTGEGTTARDVTDAADFRLLASEGPADWVADQVAYQVFPDRFARSGAERETPSWADRAAWDDAVVHRGPGVGRQWFGGDLDGIAAHLDHVESLGASLLYLTPFFEARSNHRYDAVTFDRVDPVLGGDEAMRRLVDAAHARGLRVMGDLTTNHTGVEHPWFRAAVADRTSEEAGYYRFLEDDPIGYETWLGVDTLPKLDHSSAALRRRFVDGPGSVVAEHLRRGLDGWRIDVANMTGRLGPDDLAVEVARLARATAHAVSPGAWMLAEHCHDAAADLVGDGWHGAMDYAGFTRPVWAWLNGGYPGGPGEEHGLRFLGWPVPVPVQPGGDVVATMRAVHAAMPWRSWAASTSHLDTHDTPRFRTVTGGGRSGLADLTGRGRDRYVAGLALQMTLPGVPTLFAGDEVGLTGLDGEHSRTPMPWDRPEAWDAPTLDAVRTWGRLRRGSVALRRGGLRWVTARDDVLVHLREHAEQRVLVHVARADHEPVRLPLAALGLRSASQLVPLVGGGATDGGDGTVVLPGDGPAASAWALEG</sequence>
<dbReference type="InterPro" id="IPR017853">
    <property type="entry name" value="GH"/>
</dbReference>
<protein>
    <submittedName>
        <fullName evidence="5">Alpha-glucosidase</fullName>
    </submittedName>
</protein>
<feature type="region of interest" description="Disordered" evidence="3">
    <location>
        <begin position="1"/>
        <end position="21"/>
    </location>
</feature>
<evidence type="ECO:0000313" key="5">
    <source>
        <dbReference type="EMBL" id="ROP44778.1"/>
    </source>
</evidence>
<dbReference type="GO" id="GO:0005975">
    <property type="term" value="P:carbohydrate metabolic process"/>
    <property type="evidence" value="ECO:0007669"/>
    <property type="project" value="InterPro"/>
</dbReference>
<dbReference type="Proteomes" id="UP000276232">
    <property type="component" value="Unassembled WGS sequence"/>
</dbReference>
<dbReference type="InterPro" id="IPR006047">
    <property type="entry name" value="GH13_cat_dom"/>
</dbReference>
<dbReference type="Pfam" id="PF00128">
    <property type="entry name" value="Alpha-amylase"/>
    <property type="match status" value="1"/>
</dbReference>
<dbReference type="RefSeq" id="WP_123379013.1">
    <property type="nucleotide sequence ID" value="NZ_RJKN01000002.1"/>
</dbReference>
<proteinExistence type="predicted"/>
<dbReference type="AlphaFoldDB" id="A0A3N1HQH7"/>
<feature type="compositionally biased region" description="Basic and acidic residues" evidence="3">
    <location>
        <begin position="1"/>
        <end position="13"/>
    </location>
</feature>
<keyword evidence="6" id="KW-1185">Reference proteome</keyword>
<dbReference type="Gene3D" id="3.20.20.80">
    <property type="entry name" value="Glycosidases"/>
    <property type="match status" value="1"/>
</dbReference>
<accession>A0A3N1HQH7</accession>
<evidence type="ECO:0000259" key="4">
    <source>
        <dbReference type="SMART" id="SM00642"/>
    </source>
</evidence>
<evidence type="ECO:0000313" key="6">
    <source>
        <dbReference type="Proteomes" id="UP000276232"/>
    </source>
</evidence>
<dbReference type="SUPFAM" id="SSF51445">
    <property type="entry name" value="(Trans)glycosidases"/>
    <property type="match status" value="1"/>
</dbReference>
<dbReference type="Gene3D" id="3.90.400.10">
    <property type="entry name" value="Oligo-1,6-glucosidase, Domain 2"/>
    <property type="match status" value="1"/>
</dbReference>
<reference evidence="5 6" key="1">
    <citation type="journal article" date="2015" name="Stand. Genomic Sci.">
        <title>Genomic Encyclopedia of Bacterial and Archaeal Type Strains, Phase III: the genomes of soil and plant-associated and newly described type strains.</title>
        <authorList>
            <person name="Whitman W.B."/>
            <person name="Woyke T."/>
            <person name="Klenk H.P."/>
            <person name="Zhou Y."/>
            <person name="Lilburn T.G."/>
            <person name="Beck B.J."/>
            <person name="De Vos P."/>
            <person name="Vandamme P."/>
            <person name="Eisen J.A."/>
            <person name="Garrity G."/>
            <person name="Hugenholtz P."/>
            <person name="Kyrpides N.C."/>
        </authorList>
    </citation>
    <scope>NUCLEOTIDE SEQUENCE [LARGE SCALE GENOMIC DNA]</scope>
    <source>
        <strain evidence="5 6">CECT 7306</strain>
    </source>
</reference>
<keyword evidence="1" id="KW-0378">Hydrolase</keyword>
<dbReference type="InterPro" id="IPR004185">
    <property type="entry name" value="Glyco_hydro_13_lg-like_dom"/>
</dbReference>
<evidence type="ECO:0000256" key="2">
    <source>
        <dbReference type="ARBA" id="ARBA00023295"/>
    </source>
</evidence>
<dbReference type="EMBL" id="RJKN01000002">
    <property type="protein sequence ID" value="ROP44778.1"/>
    <property type="molecule type" value="Genomic_DNA"/>
</dbReference>
<dbReference type="CDD" id="cd11338">
    <property type="entry name" value="AmyAc_CMD"/>
    <property type="match status" value="1"/>
</dbReference>
<dbReference type="PANTHER" id="PTHR10357:SF210">
    <property type="entry name" value="MALTODEXTRIN GLUCOSIDASE"/>
    <property type="match status" value="1"/>
</dbReference>
<evidence type="ECO:0000256" key="3">
    <source>
        <dbReference type="SAM" id="MobiDB-lite"/>
    </source>
</evidence>
<dbReference type="GO" id="GO:0004553">
    <property type="term" value="F:hydrolase activity, hydrolyzing O-glycosyl compounds"/>
    <property type="evidence" value="ECO:0007669"/>
    <property type="project" value="InterPro"/>
</dbReference>
<dbReference type="InterPro" id="IPR045857">
    <property type="entry name" value="O16G_dom_2"/>
</dbReference>
<dbReference type="SMART" id="SM00642">
    <property type="entry name" value="Aamy"/>
    <property type="match status" value="1"/>
</dbReference>
<keyword evidence="2" id="KW-0326">Glycosidase</keyword>
<name>A0A3N1HQH7_9ACTN</name>
<dbReference type="InParanoid" id="A0A3N1HQH7"/>
<dbReference type="CDD" id="cd02857">
    <property type="entry name" value="E_set_CDase_PDE_N"/>
    <property type="match status" value="1"/>
</dbReference>